<reference evidence="3" key="3">
    <citation type="journal article" date="2011" name="Environ. Microbiol.">
        <title>A blueprint of ectoine metabolism from the genome of the industrial producer Halomonas elongata DSM 2581(T).</title>
        <authorList>
            <person name="Schwibbert K."/>
            <person name="Marin-Sanguino A."/>
            <person name="Bagyan I."/>
            <person name="Heidrich G."/>
            <person name="Lentzen G."/>
            <person name="Seitz H."/>
            <person name="Rampp M."/>
            <person name="Schuster S.C."/>
            <person name="Klenk H.P."/>
            <person name="Pfeiffer F."/>
            <person name="Oesterhelt D."/>
            <person name="Kunte H.J."/>
        </authorList>
    </citation>
    <scope>NUCLEOTIDE SEQUENCE [LARGE SCALE GENOMIC DNA]</scope>
    <source>
        <strain evidence="3">ATCC 33173 / DSM 2581 / NBRC 15536 / NCIMB 2198 / 1H9</strain>
    </source>
</reference>
<dbReference type="RefSeq" id="WP_049786236.1">
    <property type="nucleotide sequence ID" value="NC_014532.2"/>
</dbReference>
<organism evidence="1 3">
    <name type="scientific">Halomonas elongata (strain ATCC 33173 / DSM 2581 / NBRC 15536 / NCIMB 2198 / 1H9)</name>
    <dbReference type="NCBI Taxonomy" id="768066"/>
    <lineage>
        <taxon>Bacteria</taxon>
        <taxon>Pseudomonadati</taxon>
        <taxon>Pseudomonadota</taxon>
        <taxon>Gammaproteobacteria</taxon>
        <taxon>Oceanospirillales</taxon>
        <taxon>Halomonadaceae</taxon>
        <taxon>Halomonas</taxon>
    </lineage>
</organism>
<dbReference type="GeneID" id="91010667"/>
<dbReference type="Proteomes" id="UP001322512">
    <property type="component" value="Chromosome"/>
</dbReference>
<name>A0A1R4A4E7_HALED</name>
<gene>
    <name evidence="1" type="ORF">HELO_3291F</name>
    <name evidence="2" type="ORF">SR933_10805</name>
</gene>
<evidence type="ECO:0000313" key="1">
    <source>
        <dbReference type="EMBL" id="SJK83843.1"/>
    </source>
</evidence>
<dbReference type="EMBL" id="CP139472">
    <property type="protein sequence ID" value="WPU45754.1"/>
    <property type="molecule type" value="Genomic_DNA"/>
</dbReference>
<dbReference type="KEGG" id="hel:HELO_3291F"/>
<keyword evidence="4" id="KW-1185">Reference proteome</keyword>
<evidence type="ECO:0000313" key="2">
    <source>
        <dbReference type="EMBL" id="WPU45754.1"/>
    </source>
</evidence>
<evidence type="ECO:0000313" key="4">
    <source>
        <dbReference type="Proteomes" id="UP001322512"/>
    </source>
</evidence>
<accession>A0A1R4A4E7</accession>
<dbReference type="Proteomes" id="UP000008707">
    <property type="component" value="Chromosome"/>
</dbReference>
<reference evidence="1" key="2">
    <citation type="submission" date="2010-05" db="EMBL/GenBank/DDBJ databases">
        <title>Revision and reannotation of the Halomonas elongata DSM 2581(T) genome.</title>
        <authorList>
            <person name="Pfeiffer F."/>
            <person name="Bagyan I."/>
            <person name="Alfaro-Espinoza G."/>
            <person name="Zamora-Lagos M.A."/>
            <person name="Habermann B."/>
            <person name="Oesterhelt D."/>
            <person name="Kunte H.J."/>
        </authorList>
    </citation>
    <scope>NUCLEOTIDE SEQUENCE</scope>
    <source>
        <strain evidence="1">Type strain: DSM 2581</strain>
    </source>
</reference>
<proteinExistence type="predicted"/>
<dbReference type="OrthoDB" id="6402880at2"/>
<sequence length="330" mass="35955">MDITTLAQAVNSESSAYSVGGLQELRAELKGLKRIPGSAIFSSQTTFDDWAFHHGGRSELQFNIGAEQVGDVAITRYGVAFSFETSRSLPTIDVLVPKVILFNEYVRTNLDVLSGFEMWHFHNGVRSANRTPTPISADLVDVGTFFFLGAYSPSGTVSASEVLSAFDRLLPLYRFVEGGGVHAHTTSDFAFRPGNASKKSLAIGSTIERALSIDLRHNDMQDALYRELCKRFGSSNVGTEVPSGTGGRIDVVSCEGHSYTFYEIKVGLSVQGVIREAVGQLLEYSLWPGAKLPTELVIVGEPELDESGRAYLHALNKGLPIPLSYKRLII</sequence>
<reference evidence="2 4" key="4">
    <citation type="submission" date="2023-11" db="EMBL/GenBank/DDBJ databases">
        <title>MicrobeMod: A computational toolkit for identifying prokaryotic methylation and restriction-modification with nanopore sequencing.</title>
        <authorList>
            <person name="Crits-Christoph A."/>
            <person name="Kang S.C."/>
            <person name="Lee H."/>
            <person name="Ostrov N."/>
        </authorList>
    </citation>
    <scope>NUCLEOTIDE SEQUENCE [LARGE SCALE GENOMIC DNA]</scope>
    <source>
        <strain evidence="2 4">ATCC 33173</strain>
    </source>
</reference>
<reference evidence="1" key="1">
    <citation type="journal article" date="2010" name="Environ. Microbiol.">
        <title>A blueprint of ectoine metabolism from the genome of the industrial producer Halomonas elongata DSM 2581(T).</title>
        <authorList>
            <person name="Schwibbert K."/>
            <person name="Marin-Sanguino A."/>
            <person name="Bagyan I."/>
            <person name="Heidrich G."/>
            <person name="Lentzen G."/>
            <person name="Seitz H."/>
            <person name="Rampp M."/>
            <person name="Schuster S.C."/>
            <person name="Klenk H.P."/>
            <person name="Pfeiffer F."/>
            <person name="Oesterhelt D."/>
            <person name="Kunte H.J."/>
        </authorList>
    </citation>
    <scope>NUCLEOTIDE SEQUENCE</scope>
    <source>
        <strain evidence="1">Type strain: DSM 2581</strain>
    </source>
</reference>
<dbReference type="AlphaFoldDB" id="A0A1R4A4E7"/>
<dbReference type="EMBL" id="FN869568">
    <property type="protein sequence ID" value="SJK83843.1"/>
    <property type="molecule type" value="Genomic_DNA"/>
</dbReference>
<evidence type="ECO:0000313" key="3">
    <source>
        <dbReference type="Proteomes" id="UP000008707"/>
    </source>
</evidence>
<protein>
    <submittedName>
        <fullName evidence="1">Uncharacterized protein</fullName>
    </submittedName>
</protein>